<proteinExistence type="predicted"/>
<reference evidence="1 2" key="1">
    <citation type="submission" date="2015-09" db="EMBL/GenBank/DDBJ databases">
        <authorList>
            <consortium name="Pathogen Informatics"/>
        </authorList>
    </citation>
    <scope>NUCLEOTIDE SEQUENCE [LARGE SCALE GENOMIC DNA]</scope>
    <source>
        <strain evidence="1 2">2789STDY5608840</strain>
    </source>
</reference>
<dbReference type="Proteomes" id="UP000095517">
    <property type="component" value="Unassembled WGS sequence"/>
</dbReference>
<accession>A0A173XJ88</accession>
<dbReference type="EMBL" id="CYZH01000002">
    <property type="protein sequence ID" value="CUN51703.1"/>
    <property type="molecule type" value="Genomic_DNA"/>
</dbReference>
<dbReference type="STRING" id="338188.ERS852397_00351"/>
<evidence type="ECO:0000313" key="1">
    <source>
        <dbReference type="EMBL" id="CUN51703.1"/>
    </source>
</evidence>
<dbReference type="AlphaFoldDB" id="A0A173XJ88"/>
<organism evidence="1 2">
    <name type="scientific">Bacteroides finegoldii</name>
    <dbReference type="NCBI Taxonomy" id="338188"/>
    <lineage>
        <taxon>Bacteria</taxon>
        <taxon>Pseudomonadati</taxon>
        <taxon>Bacteroidota</taxon>
        <taxon>Bacteroidia</taxon>
        <taxon>Bacteroidales</taxon>
        <taxon>Bacteroidaceae</taxon>
        <taxon>Bacteroides</taxon>
    </lineage>
</organism>
<evidence type="ECO:0000313" key="2">
    <source>
        <dbReference type="Proteomes" id="UP000095517"/>
    </source>
</evidence>
<gene>
    <name evidence="1" type="ORF">ERS852397_00351</name>
</gene>
<sequence length="100" mass="11551">MDNYNNTIVNNKLKQILLSFEQSKLYLCEHIESIPNLYELLKQYINPSMATKKKTTNGVSATAQMSLLLSTVDKDSTRNIYRGNINVFKRFLEDENITDT</sequence>
<protein>
    <submittedName>
        <fullName evidence="1">Integrase</fullName>
    </submittedName>
</protein>
<name>A0A173XJ88_9BACE</name>